<keyword evidence="8" id="KW-0804">Transcription</keyword>
<keyword evidence="7" id="KW-0805">Transcription regulation</keyword>
<evidence type="ECO:0000256" key="6">
    <source>
        <dbReference type="ARBA" id="ARBA00022843"/>
    </source>
</evidence>
<dbReference type="PANTHER" id="PTHR31169:SF8">
    <property type="entry name" value="ZINC-FINGER DOMAIN OF MONOAMINE-OXIDASE A REPRESSOR R1 PROTEIN"/>
    <property type="match status" value="1"/>
</dbReference>
<evidence type="ECO:0000313" key="12">
    <source>
        <dbReference type="Proteomes" id="UP000323506"/>
    </source>
</evidence>
<evidence type="ECO:0000256" key="3">
    <source>
        <dbReference type="ARBA" id="ARBA00022490"/>
    </source>
</evidence>
<feature type="domain" description="Zinc-finger" evidence="10">
    <location>
        <begin position="30"/>
        <end position="129"/>
    </location>
</feature>
<keyword evidence="9" id="KW-0539">Nucleus</keyword>
<protein>
    <recommendedName>
        <fullName evidence="10">Zinc-finger domain-containing protein</fullName>
    </recommendedName>
</protein>
<organism evidence="11 12">
    <name type="scientific">Gossypium darwinii</name>
    <name type="common">Darwin's cotton</name>
    <name type="synonym">Gossypium barbadense var. darwinii</name>
    <dbReference type="NCBI Taxonomy" id="34276"/>
    <lineage>
        <taxon>Eukaryota</taxon>
        <taxon>Viridiplantae</taxon>
        <taxon>Streptophyta</taxon>
        <taxon>Embryophyta</taxon>
        <taxon>Tracheophyta</taxon>
        <taxon>Spermatophyta</taxon>
        <taxon>Magnoliopsida</taxon>
        <taxon>eudicotyledons</taxon>
        <taxon>Gunneridae</taxon>
        <taxon>Pentapetalae</taxon>
        <taxon>rosids</taxon>
        <taxon>malvids</taxon>
        <taxon>Malvales</taxon>
        <taxon>Malvaceae</taxon>
        <taxon>Malvoideae</taxon>
        <taxon>Gossypium</taxon>
    </lineage>
</organism>
<dbReference type="GO" id="GO:0006355">
    <property type="term" value="P:regulation of DNA-templated transcription"/>
    <property type="evidence" value="ECO:0007669"/>
    <property type="project" value="InterPro"/>
</dbReference>
<evidence type="ECO:0000256" key="8">
    <source>
        <dbReference type="ARBA" id="ARBA00023163"/>
    </source>
</evidence>
<dbReference type="InterPro" id="IPR040221">
    <property type="entry name" value="CDCA7/CDA7L"/>
</dbReference>
<comment type="subcellular location">
    <subcellularLocation>
        <location evidence="2">Cytoplasm</location>
    </subcellularLocation>
    <subcellularLocation>
        <location evidence="1">Nucleus</location>
    </subcellularLocation>
</comment>
<evidence type="ECO:0000256" key="2">
    <source>
        <dbReference type="ARBA" id="ARBA00004496"/>
    </source>
</evidence>
<keyword evidence="5" id="KW-0597">Phosphoprotein</keyword>
<keyword evidence="4" id="KW-1017">Isopeptide bond</keyword>
<name>A0A5D2BTS0_GOSDA</name>
<keyword evidence="3" id="KW-0963">Cytoplasm</keyword>
<dbReference type="GO" id="GO:0005634">
    <property type="term" value="C:nucleus"/>
    <property type="evidence" value="ECO:0007669"/>
    <property type="project" value="UniProtKB-SubCell"/>
</dbReference>
<dbReference type="EMBL" id="CM017707">
    <property type="protein sequence ID" value="TYG60637.1"/>
    <property type="molecule type" value="Genomic_DNA"/>
</dbReference>
<reference evidence="11 12" key="1">
    <citation type="submission" date="2019-06" db="EMBL/GenBank/DDBJ databases">
        <title>WGS assembly of Gossypium darwinii.</title>
        <authorList>
            <person name="Chen Z.J."/>
            <person name="Sreedasyam A."/>
            <person name="Ando A."/>
            <person name="Song Q."/>
            <person name="De L."/>
            <person name="Hulse-Kemp A."/>
            <person name="Ding M."/>
            <person name="Ye W."/>
            <person name="Kirkbride R."/>
            <person name="Jenkins J."/>
            <person name="Plott C."/>
            <person name="Lovell J."/>
            <person name="Lin Y.-M."/>
            <person name="Vaughn R."/>
            <person name="Liu B."/>
            <person name="Li W."/>
            <person name="Simpson S."/>
            <person name="Scheffler B."/>
            <person name="Saski C."/>
            <person name="Grover C."/>
            <person name="Hu G."/>
            <person name="Conover J."/>
            <person name="Carlson J."/>
            <person name="Shu S."/>
            <person name="Boston L."/>
            <person name="Williams M."/>
            <person name="Peterson D."/>
            <person name="Mcgee K."/>
            <person name="Jones D."/>
            <person name="Wendel J."/>
            <person name="Stelly D."/>
            <person name="Grimwood J."/>
            <person name="Schmutz J."/>
        </authorList>
    </citation>
    <scope>NUCLEOTIDE SEQUENCE [LARGE SCALE GENOMIC DNA]</scope>
    <source>
        <strain evidence="11">1808015.09</strain>
    </source>
</reference>
<evidence type="ECO:0000313" key="11">
    <source>
        <dbReference type="EMBL" id="TYG60637.1"/>
    </source>
</evidence>
<dbReference type="Proteomes" id="UP000323506">
    <property type="component" value="Chromosome D07"/>
</dbReference>
<dbReference type="Pfam" id="PF10497">
    <property type="entry name" value="zf-4CXXC_R1"/>
    <property type="match status" value="1"/>
</dbReference>
<proteinExistence type="predicted"/>
<keyword evidence="12" id="KW-1185">Reference proteome</keyword>
<evidence type="ECO:0000256" key="7">
    <source>
        <dbReference type="ARBA" id="ARBA00023015"/>
    </source>
</evidence>
<gene>
    <name evidence="11" type="ORF">ES288_D07G083500v1</name>
</gene>
<sequence>MAVVSTSASQIKEANQTNGNGIRVVGRRIYDSENGKTCHQCRQKTMDFLAPCKNLKKDKQCTIKYCHKCLLNRYGEKAEEFALLIDWKCPKCRDICNCSCCMKKKGHNPTGILVHTAKKTGFSSVSELLQAKGPENFGYEKFIKDTGVLKQASKGVYGHFTKDAWEGKFF</sequence>
<dbReference type="PANTHER" id="PTHR31169">
    <property type="entry name" value="OS05G0300700 PROTEIN"/>
    <property type="match status" value="1"/>
</dbReference>
<evidence type="ECO:0000256" key="4">
    <source>
        <dbReference type="ARBA" id="ARBA00022499"/>
    </source>
</evidence>
<evidence type="ECO:0000256" key="5">
    <source>
        <dbReference type="ARBA" id="ARBA00022553"/>
    </source>
</evidence>
<dbReference type="AlphaFoldDB" id="A0A5D2BTS0"/>
<accession>A0A5D2BTS0</accession>
<evidence type="ECO:0000256" key="9">
    <source>
        <dbReference type="ARBA" id="ARBA00023242"/>
    </source>
</evidence>
<dbReference type="InterPro" id="IPR018866">
    <property type="entry name" value="Znf-4CXXC_R1"/>
</dbReference>
<evidence type="ECO:0000256" key="1">
    <source>
        <dbReference type="ARBA" id="ARBA00004123"/>
    </source>
</evidence>
<evidence type="ECO:0000259" key="10">
    <source>
        <dbReference type="Pfam" id="PF10497"/>
    </source>
</evidence>
<dbReference type="GO" id="GO:0005737">
    <property type="term" value="C:cytoplasm"/>
    <property type="evidence" value="ECO:0007669"/>
    <property type="project" value="UniProtKB-SubCell"/>
</dbReference>
<keyword evidence="6" id="KW-0832">Ubl conjugation</keyword>